<proteinExistence type="predicted"/>
<feature type="domain" description="Cadherin" evidence="19">
    <location>
        <begin position="1065"/>
        <end position="1175"/>
    </location>
</feature>
<dbReference type="PROSITE" id="PS50025">
    <property type="entry name" value="LAM_G_DOMAIN"/>
    <property type="match status" value="2"/>
</dbReference>
<keyword evidence="5 16" id="KW-0732">Signal</keyword>
<dbReference type="Pfam" id="PF07645">
    <property type="entry name" value="EGF_CA"/>
    <property type="match status" value="1"/>
</dbReference>
<dbReference type="PROSITE" id="PS01186">
    <property type="entry name" value="EGF_2"/>
    <property type="match status" value="3"/>
</dbReference>
<feature type="domain" description="Cadherin" evidence="19">
    <location>
        <begin position="1176"/>
        <end position="1280"/>
    </location>
</feature>
<dbReference type="Proteomes" id="UP000046395">
    <property type="component" value="Unassembled WGS sequence"/>
</dbReference>
<dbReference type="SUPFAM" id="SSF49313">
    <property type="entry name" value="Cadherin-like"/>
    <property type="match status" value="29"/>
</dbReference>
<dbReference type="InterPro" id="IPR009030">
    <property type="entry name" value="Growth_fac_rcpt_cys_sf"/>
</dbReference>
<feature type="disulfide bond" evidence="14">
    <location>
        <begin position="3815"/>
        <end position="3824"/>
    </location>
</feature>
<organism evidence="20 21">
    <name type="scientific">Trichuris muris</name>
    <name type="common">Mouse whipworm</name>
    <dbReference type="NCBI Taxonomy" id="70415"/>
    <lineage>
        <taxon>Eukaryota</taxon>
        <taxon>Metazoa</taxon>
        <taxon>Ecdysozoa</taxon>
        <taxon>Nematoda</taxon>
        <taxon>Enoplea</taxon>
        <taxon>Dorylaimia</taxon>
        <taxon>Trichinellida</taxon>
        <taxon>Trichuridae</taxon>
        <taxon>Trichuris</taxon>
    </lineage>
</organism>
<dbReference type="InterPro" id="IPR049883">
    <property type="entry name" value="NOTCH1_EGF-like"/>
</dbReference>
<dbReference type="InterPro" id="IPR020894">
    <property type="entry name" value="Cadherin_CS"/>
</dbReference>
<feature type="domain" description="Cadherin" evidence="19">
    <location>
        <begin position="1400"/>
        <end position="1495"/>
    </location>
</feature>
<dbReference type="Gene3D" id="2.60.40.60">
    <property type="entry name" value="Cadherins"/>
    <property type="match status" value="30"/>
</dbReference>
<dbReference type="PROSITE" id="PS00010">
    <property type="entry name" value="ASX_HYDROXYL"/>
    <property type="match status" value="1"/>
</dbReference>
<dbReference type="GO" id="GO:0008013">
    <property type="term" value="F:beta-catenin binding"/>
    <property type="evidence" value="ECO:0007669"/>
    <property type="project" value="TreeGrafter"/>
</dbReference>
<dbReference type="GO" id="GO:0005509">
    <property type="term" value="F:calcium ion binding"/>
    <property type="evidence" value="ECO:0007669"/>
    <property type="project" value="UniProtKB-UniRule"/>
</dbReference>
<comment type="caution">
    <text evidence="14">Lacks conserved residue(s) required for the propagation of feature annotation.</text>
</comment>
<feature type="transmembrane region" description="Helical" evidence="15">
    <location>
        <begin position="4374"/>
        <end position="4395"/>
    </location>
</feature>
<keyword evidence="4 15" id="KW-0812">Transmembrane</keyword>
<dbReference type="GO" id="GO:0007043">
    <property type="term" value="P:cell-cell junction assembly"/>
    <property type="evidence" value="ECO:0007669"/>
    <property type="project" value="TreeGrafter"/>
</dbReference>
<evidence type="ECO:0000256" key="15">
    <source>
        <dbReference type="SAM" id="Phobius"/>
    </source>
</evidence>
<dbReference type="SUPFAM" id="SSF49899">
    <property type="entry name" value="Concanavalin A-like lectins/glucanases"/>
    <property type="match status" value="2"/>
</dbReference>
<dbReference type="InterPro" id="IPR000742">
    <property type="entry name" value="EGF"/>
</dbReference>
<dbReference type="GO" id="GO:0045296">
    <property type="term" value="F:cadherin binding"/>
    <property type="evidence" value="ECO:0007669"/>
    <property type="project" value="TreeGrafter"/>
</dbReference>
<feature type="chain" id="PRO_5024304556" evidence="16">
    <location>
        <begin position="23"/>
        <end position="4537"/>
    </location>
</feature>
<keyword evidence="6" id="KW-0677">Repeat</keyword>
<dbReference type="PROSITE" id="PS00022">
    <property type="entry name" value="EGF_1"/>
    <property type="match status" value="4"/>
</dbReference>
<dbReference type="Pfam" id="PF02210">
    <property type="entry name" value="Laminin_G_2"/>
    <property type="match status" value="2"/>
</dbReference>
<feature type="domain" description="Cadherin" evidence="19">
    <location>
        <begin position="1281"/>
        <end position="1385"/>
    </location>
</feature>
<feature type="domain" description="Cadherin" evidence="19">
    <location>
        <begin position="670"/>
        <end position="771"/>
    </location>
</feature>
<accession>A0A5S6QP45</accession>
<dbReference type="FunFam" id="2.60.40.60:FF:000021">
    <property type="entry name" value="FAT atypical cadherin 1"/>
    <property type="match status" value="1"/>
</dbReference>
<feature type="signal peptide" evidence="16">
    <location>
        <begin position="1"/>
        <end position="22"/>
    </location>
</feature>
<dbReference type="PROSITE" id="PS50026">
    <property type="entry name" value="EGF_3"/>
    <property type="match status" value="5"/>
</dbReference>
<dbReference type="InterPro" id="IPR015919">
    <property type="entry name" value="Cadherin-like_sf"/>
</dbReference>
<feature type="domain" description="Cadherin" evidence="19">
    <location>
        <begin position="1693"/>
        <end position="1790"/>
    </location>
</feature>
<keyword evidence="7 13" id="KW-0106">Calcium</keyword>
<feature type="domain" description="Cadherin" evidence="19">
    <location>
        <begin position="876"/>
        <end position="1064"/>
    </location>
</feature>
<feature type="domain" description="Cadherin" evidence="19">
    <location>
        <begin position="355"/>
        <end position="461"/>
    </location>
</feature>
<evidence type="ECO:0000313" key="20">
    <source>
        <dbReference type="Proteomes" id="UP000046395"/>
    </source>
</evidence>
<feature type="domain" description="Cadherin" evidence="19">
    <location>
        <begin position="237"/>
        <end position="349"/>
    </location>
</feature>
<evidence type="ECO:0000256" key="14">
    <source>
        <dbReference type="PROSITE-ProRule" id="PRU00076"/>
    </source>
</evidence>
<dbReference type="InterPro" id="IPR013320">
    <property type="entry name" value="ConA-like_dom_sf"/>
</dbReference>
<dbReference type="SMART" id="SM00181">
    <property type="entry name" value="EGF"/>
    <property type="match status" value="5"/>
</dbReference>
<feature type="domain" description="Cadherin" evidence="19">
    <location>
        <begin position="2825"/>
        <end position="2939"/>
    </location>
</feature>
<feature type="disulfide bond" evidence="14">
    <location>
        <begin position="3854"/>
        <end position="3863"/>
    </location>
</feature>
<evidence type="ECO:0000256" key="9">
    <source>
        <dbReference type="ARBA" id="ARBA00022989"/>
    </source>
</evidence>
<feature type="domain" description="EGF-like" evidence="18">
    <location>
        <begin position="3827"/>
        <end position="3864"/>
    </location>
</feature>
<feature type="domain" description="Cadherin" evidence="19">
    <location>
        <begin position="1999"/>
        <end position="2102"/>
    </location>
</feature>
<evidence type="ECO:0000256" key="6">
    <source>
        <dbReference type="ARBA" id="ARBA00022737"/>
    </source>
</evidence>
<feature type="domain" description="Cadherin" evidence="19">
    <location>
        <begin position="1896"/>
        <end position="1999"/>
    </location>
</feature>
<feature type="domain" description="Cadherin" evidence="19">
    <location>
        <begin position="3032"/>
        <end position="3138"/>
    </location>
</feature>
<dbReference type="FunFam" id="2.60.40.60:FF:000037">
    <property type="entry name" value="FAT atypical cadherin 1"/>
    <property type="match status" value="1"/>
</dbReference>
<reference evidence="21" key="1">
    <citation type="submission" date="2019-12" db="UniProtKB">
        <authorList>
            <consortium name="WormBaseParasite"/>
        </authorList>
    </citation>
    <scope>IDENTIFICATION</scope>
</reference>
<keyword evidence="12" id="KW-0325">Glycoprotein</keyword>
<feature type="disulfide bond" evidence="14">
    <location>
        <begin position="3780"/>
        <end position="3789"/>
    </location>
</feature>
<dbReference type="SUPFAM" id="SSF57184">
    <property type="entry name" value="Growth factor receptor domain"/>
    <property type="match status" value="1"/>
</dbReference>
<dbReference type="GO" id="GO:0007163">
    <property type="term" value="P:establishment or maintenance of cell polarity"/>
    <property type="evidence" value="ECO:0007669"/>
    <property type="project" value="UniProtKB-ARBA"/>
</dbReference>
<dbReference type="FunFam" id="2.60.40.60:FF:000080">
    <property type="entry name" value="FAT atypical cadherin 1"/>
    <property type="match status" value="1"/>
</dbReference>
<dbReference type="CDD" id="cd00110">
    <property type="entry name" value="LamG"/>
    <property type="match status" value="2"/>
</dbReference>
<dbReference type="PROSITE" id="PS00232">
    <property type="entry name" value="CADHERIN_1"/>
    <property type="match status" value="14"/>
</dbReference>
<dbReference type="FunFam" id="2.60.40.60:FF:000092">
    <property type="entry name" value="Protocadherin 8"/>
    <property type="match status" value="1"/>
</dbReference>
<dbReference type="FunFam" id="2.60.40.60:FF:000020">
    <property type="entry name" value="Dachsous cadherin-related 1b"/>
    <property type="match status" value="8"/>
</dbReference>
<feature type="domain" description="Cadherin" evidence="19">
    <location>
        <begin position="3346"/>
        <end position="3446"/>
    </location>
</feature>
<feature type="domain" description="Cadherin" evidence="19">
    <location>
        <begin position="2311"/>
        <end position="2414"/>
    </location>
</feature>
<dbReference type="PROSITE" id="PS01187">
    <property type="entry name" value="EGF_CA"/>
    <property type="match status" value="1"/>
</dbReference>
<feature type="domain" description="Cadherin" evidence="19">
    <location>
        <begin position="3447"/>
        <end position="3551"/>
    </location>
</feature>
<dbReference type="Pfam" id="PF00028">
    <property type="entry name" value="Cadherin"/>
    <property type="match status" value="22"/>
</dbReference>
<feature type="domain" description="Cadherin" evidence="19">
    <location>
        <begin position="2726"/>
        <end position="2824"/>
    </location>
</feature>
<dbReference type="GO" id="GO:0034332">
    <property type="term" value="P:adherens junction organization"/>
    <property type="evidence" value="ECO:0007669"/>
    <property type="project" value="TreeGrafter"/>
</dbReference>
<dbReference type="STRING" id="70415.A0A5S6QP45"/>
<evidence type="ECO:0000256" key="3">
    <source>
        <dbReference type="ARBA" id="ARBA00022536"/>
    </source>
</evidence>
<dbReference type="GO" id="GO:0016339">
    <property type="term" value="P:calcium-dependent cell-cell adhesion via plasma membrane cell adhesion molecules"/>
    <property type="evidence" value="ECO:0007669"/>
    <property type="project" value="TreeGrafter"/>
</dbReference>
<dbReference type="GO" id="GO:0016342">
    <property type="term" value="C:catenin complex"/>
    <property type="evidence" value="ECO:0007669"/>
    <property type="project" value="TreeGrafter"/>
</dbReference>
<evidence type="ECO:0000256" key="11">
    <source>
        <dbReference type="ARBA" id="ARBA00023157"/>
    </source>
</evidence>
<dbReference type="SMART" id="SM00179">
    <property type="entry name" value="EGF_CA"/>
    <property type="match status" value="4"/>
</dbReference>
<dbReference type="PANTHER" id="PTHR24027">
    <property type="entry name" value="CADHERIN-23"/>
    <property type="match status" value="1"/>
</dbReference>
<feature type="domain" description="Cadherin" evidence="19">
    <location>
        <begin position="2415"/>
        <end position="2516"/>
    </location>
</feature>
<keyword evidence="2" id="KW-1003">Cell membrane</keyword>
<dbReference type="Pfam" id="PF25374">
    <property type="entry name" value="Cadherin_FAT4_N"/>
    <property type="match status" value="1"/>
</dbReference>
<dbReference type="GO" id="GO:0005912">
    <property type="term" value="C:adherens junction"/>
    <property type="evidence" value="ECO:0007669"/>
    <property type="project" value="TreeGrafter"/>
</dbReference>
<feature type="domain" description="Cadherin" evidence="19">
    <location>
        <begin position="462"/>
        <end position="564"/>
    </location>
</feature>
<dbReference type="GO" id="GO:0007156">
    <property type="term" value="P:homophilic cell adhesion via plasma membrane adhesion molecules"/>
    <property type="evidence" value="ECO:0007669"/>
    <property type="project" value="InterPro"/>
</dbReference>
<keyword evidence="8" id="KW-0130">Cell adhesion</keyword>
<dbReference type="FunFam" id="2.60.40.60:FF:000116">
    <property type="entry name" value="Dachsous cadherin-related 2"/>
    <property type="match status" value="1"/>
</dbReference>
<feature type="domain" description="Cadherin" evidence="19">
    <location>
        <begin position="772"/>
        <end position="875"/>
    </location>
</feature>
<dbReference type="Gene3D" id="2.60.120.200">
    <property type="match status" value="2"/>
</dbReference>
<keyword evidence="9 15" id="KW-1133">Transmembrane helix</keyword>
<feature type="disulfide bond" evidence="14">
    <location>
        <begin position="4118"/>
        <end position="4127"/>
    </location>
</feature>
<keyword evidence="3 14" id="KW-0245">EGF-like domain</keyword>
<dbReference type="SMART" id="SM00112">
    <property type="entry name" value="CA"/>
    <property type="match status" value="31"/>
</dbReference>
<name>A0A5S6QP45_TRIMR</name>
<dbReference type="PANTHER" id="PTHR24027:SF422">
    <property type="entry name" value="CADHERIN DOMAIN-CONTAINING PROTEIN"/>
    <property type="match status" value="1"/>
</dbReference>
<dbReference type="Pfam" id="PF00008">
    <property type="entry name" value="EGF"/>
    <property type="match status" value="1"/>
</dbReference>
<comment type="subcellular location">
    <subcellularLocation>
        <location evidence="1">Cell membrane</location>
        <topology evidence="1">Single-pass membrane protein</topology>
    </subcellularLocation>
</comment>
<feature type="disulfide bond" evidence="14">
    <location>
        <begin position="3892"/>
        <end position="3901"/>
    </location>
</feature>
<dbReference type="GO" id="GO:0044331">
    <property type="term" value="P:cell-cell adhesion mediated by cadherin"/>
    <property type="evidence" value="ECO:0007669"/>
    <property type="project" value="TreeGrafter"/>
</dbReference>
<evidence type="ECO:0000259" key="17">
    <source>
        <dbReference type="PROSITE" id="PS50025"/>
    </source>
</evidence>
<feature type="domain" description="Laminin G" evidence="17">
    <location>
        <begin position="3903"/>
        <end position="4087"/>
    </location>
</feature>
<dbReference type="InterPro" id="IPR002126">
    <property type="entry name" value="Cadherin-like_dom"/>
</dbReference>
<dbReference type="CDD" id="cd00054">
    <property type="entry name" value="EGF_CA"/>
    <property type="match status" value="5"/>
</dbReference>
<feature type="domain" description="Cadherin" evidence="19">
    <location>
        <begin position="2622"/>
        <end position="2726"/>
    </location>
</feature>
<evidence type="ECO:0000256" key="12">
    <source>
        <dbReference type="ARBA" id="ARBA00023180"/>
    </source>
</evidence>
<dbReference type="InterPro" id="IPR018097">
    <property type="entry name" value="EGF_Ca-bd_CS"/>
</dbReference>
<feature type="domain" description="EGF-like" evidence="18">
    <location>
        <begin position="3732"/>
        <end position="3790"/>
    </location>
</feature>
<feature type="domain" description="Cadherin" evidence="19">
    <location>
        <begin position="1791"/>
        <end position="1895"/>
    </location>
</feature>
<feature type="domain" description="Laminin G" evidence="17">
    <location>
        <begin position="4153"/>
        <end position="4342"/>
    </location>
</feature>
<dbReference type="InterPro" id="IPR001881">
    <property type="entry name" value="EGF-like_Ca-bd_dom"/>
</dbReference>
<evidence type="ECO:0000313" key="21">
    <source>
        <dbReference type="WBParaSite" id="TMUE_2000008958.1"/>
    </source>
</evidence>
<evidence type="ECO:0000256" key="16">
    <source>
        <dbReference type="SAM" id="SignalP"/>
    </source>
</evidence>
<dbReference type="PRINTS" id="PR00205">
    <property type="entry name" value="CADHERIN"/>
</dbReference>
<feature type="domain" description="EGF-like" evidence="18">
    <location>
        <begin position="4091"/>
        <end position="4128"/>
    </location>
</feature>
<evidence type="ECO:0000259" key="19">
    <source>
        <dbReference type="PROSITE" id="PS50268"/>
    </source>
</evidence>
<feature type="domain" description="Cadherin" evidence="19">
    <location>
        <begin position="123"/>
        <end position="236"/>
    </location>
</feature>
<evidence type="ECO:0000256" key="8">
    <source>
        <dbReference type="ARBA" id="ARBA00022889"/>
    </source>
</evidence>
<dbReference type="WBParaSite" id="TMUE_2000008958.1">
    <property type="protein sequence ID" value="TMUE_2000008958.1"/>
    <property type="gene ID" value="WBGene00285486"/>
</dbReference>
<dbReference type="PROSITE" id="PS50268">
    <property type="entry name" value="CADHERIN_2"/>
    <property type="match status" value="28"/>
</dbReference>
<dbReference type="Gene3D" id="2.10.25.10">
    <property type="entry name" value="Laminin"/>
    <property type="match status" value="4"/>
</dbReference>
<keyword evidence="20" id="KW-1185">Reference proteome</keyword>
<feature type="domain" description="Cadherin" evidence="19">
    <location>
        <begin position="565"/>
        <end position="669"/>
    </location>
</feature>
<feature type="domain" description="Cadherin" evidence="19">
    <location>
        <begin position="56"/>
        <end position="122"/>
    </location>
</feature>
<evidence type="ECO:0000259" key="18">
    <source>
        <dbReference type="PROSITE" id="PS50026"/>
    </source>
</evidence>
<dbReference type="CDD" id="cd11304">
    <property type="entry name" value="Cadherin_repeat"/>
    <property type="match status" value="30"/>
</dbReference>
<evidence type="ECO:0000256" key="7">
    <source>
        <dbReference type="ARBA" id="ARBA00022837"/>
    </source>
</evidence>
<sequence>MISSMWPAIIGYLLLLASPLAAFKATLEEHVEFYVVEGTPARAVVGSIRKLDGYQYRLSEANPYFDFDPASGEIRTLMELDRELLPEGSNDEIELIILGSSPIYFITAKIRVLDVNDNAPAFPFPYQNVSLPESAKVGTKLVLIGASDPDAGANGSIVGYNITSGDVECCEIPSHSIANGSGRGVLLVQLRARLDRERKALYILNVSATDGGSPPLVGYTTVFLNVIDANDHAPVFERSHYFVEVSENLRSGSKVVQVQAVDDDVDENARVSYRIYDDHEGQFLINDTDGWISTARKLSCPKRSCHNVGNCSGRCTFTVEAVDHGQPAQRGRAFVDVLLVDENDHRPEISFRFHPANSDYAIIGDEKPVGSMVALVSIMDLDQAENGQTETEISDGNELGNFRLDSGAGYSFLRVNGSLRDHNQQWYNLTIHVRDLGSGSKWTQKVLPIYVKKVRSQPPVFSNHLYRAALPEDVPVGSYVTDVLATLSDGKPVAYSILSGDELTGWFHINEDTGLITNIHHLDFEFKRNLTLVVGAKGREAGMEQSTAVVEVTILDVNDNAPMFLPESLEVKVLESAPAGSCIGHVRATDADQGPSGSVRYQLCDHDVKRDFLVSPATGALFLARAVDREDRQQRIVCVEARDRGEPSLKSTANLHVEILDVNDNAPKFYPDYYATNLLKLDPPGKLTIAAKAFDPDSGSNGTLSYYFLDAPEGAFVLNTTSGQMFLRRWPAGRSELTVLLGCKDGGGKFSMNNASVVVRMIDNVEVIPRFAKDHYKFRVTEDYGSQFSAGRVVGSVSAVDLDSTSQVQYRIVDGDTHAVFEIGPYSGEIRSKNLLDFEIASAYKIKVLASGKRAVAAVWVDIYLEDLNDNAPVFKYAMFNVSISDRHPSGYPLLYGSAWDADSRSNALIKYRLETALNEDFISVHTSSGLVSLTRDGSLIPPGEHNFTLWAHDSGIPSLNCSMLLSVRVSHRAGSPKMIRVQLDVPEDTPVNKVVHTLAGGHFFVEDSMDSGLFGVFPDGRIYVKRRLDYEQQKSQRLKVRSERTLIDLDISVLDVNDNAPLFVKDTFRFSVAENQPPLTSVGTILAQDLDAELNGAVRYRLLHPDDKLFSIDPVTGHLETVVPFDREELLRTTRSTTISFVVEAYDLGHPRRLRSQGRVVVEVADQNDHAPQFTLDMYTAIVLESKELGSEVLRISARDEDADTNGLVKFSKDGGDSDDHFELDETTGRLTLLKELDRETRAVHRLRFRAADCGTPPLSSYAWATIVVLDVNDNQPRFASNFTSIAIPEDAELGSCVYQARAEDLDAASFGTVSYSFPTGLISGPFHLDRGSGCLTLIKPLDFEKVRNYSVEIVASDGGSPSLSSSTLVEVLVSDVNDNAPIFKARSLVGQVDPYVRPGTEVLTVVASDADSGPNGLLRFSLLHQSPDGMFKIDSQSGVISTRVSLDNAWTDSYKLLVQVEDQAVPLSLRKSTRRLATIALREPIDRMEVPRDVQSLMMPTEPHAGQLLGRIHVDRAAAMELAPNSSHFPFILTSQGAVYLKSRIARPEPVYTLWIKATDRENRPFDGCVRLLWNGPRSDEFQFERATYSFTVSRQAPLGTRVGHLSLRGSHFRGVQYFVVNCDHELMVDVDQHTGRLVLVRPAKGVGQEDGFVITVVAVSVESSIGGHSPVAECTVNISISGKGGTPKLSEDFYRVQVAENAAPGSVVATVGCEEAQSDRQLRYSLDGCDNEFSIHPKTGMISTKVSLERRSREFFICVVRLEDGSNSASSPVEVTVLDVNDHRPKFDNETYLFHLGRQFIRGQLIGRVHAVDEDAGTNAMVKYSLNQSEKSYSLIHLDPNSGLLYAKSSWDVSRVPLLKFEVQAADGGDPPLSRSCQVVVLVEETDSLPAFELSLYEIAIHENVSTERALTSLHLISGKEHQYFYHILHGDPEELFWVSRSAVLYLNKPLDREKRHVHHLTVIAHDRPSLEKSRHSVSTTVSVEVLDVNDNAPVFTSSSVFVVDQQALPGTTVGQVKAVDPDKGLNGHVRYIVDSSSGGEFSLDPLRGIVRVNRALNGSEETEYNLTVWAFDHGEPSMNSSVSIRILVTSCSSDRVRFEVKQNTATISENAPPGTVVLSLGTNGSHNAAFWVSPESHPGDFVMTQTGDLLVGRPLSFARQNLYHLELNAASYQNSKEADAMSFNVTVQVVDENNNAPVFLENPVYVNTVENMMPDSRSVILGRLSVVDSDYGQNAELTFSLVQGNGSLFEIEPTTGEVRLLQPLDREEKANYTLLVQATDAGFPALTSTATVFVNVIDLNDNAPVFAEPYYHGEVVENRAPGDALLRLVATDADEGANGHVVYKLLDSNVPFVLNRETGTLTATEPLDREDKSMWILRAVADDCGPNSMTSEGVEIRITVIDENDNSPVFNSMRQNVYVMDSLSAGDFVYAIDAADLDDGPNGLLKYALSEKDDAHHFQMNSTTGVITASSYLSMSDSYRIGVRVADNGQPEREAFLSLQLITRPPSEFPFFQNEEEQMYTISENDYNVHIGSIVARSPKQAPFNRIRYSIAAGNFGGAFYVDPDSGNLFSTDKLDYEVRSHYELVVVAMDNDNPQLERFTMVNIQLIDHNDNAPIFDSTVYRAKVLEEELAPTPVAHIRAADADSGSNGRIVYSLGPTELLSIFEIDPQTGLITTTQSLDRETVAFYRLTVTAADGGVPRLSSEAVVLVEVEDRNDNPPRFTRLLSATVREDSPVGSRVTQVTSVDADAISNNTYQIGADHSGLFALDPRTGVVTLAGRLDREACPVHQLTVAALDGVWRVETTLTITVEDVNDNAPTFSKSSYSFFISESDPVPAVIGRVQATDEDVGSNACINFRLLSSSALFSIHSTSGEISLRRSLVHPSPAQGISELSFDVIAEDSGQPPMFNRTTVLVHLLPRGSKAIWFVNSDKPVPVPFDAPPSTLLYRVQVGTCSNASEVAFHLASSKSFFDLDQRTGWLRAKARPGTFSINEEISLQIWAETEDGLRSSTVLRLIFTGQNDHAPEFSIRNHTIVLPEDLQPGGNVFQVVAHDRDAGLDGKVAYRLRCLEGDETCPFSIESEEGSVKLIGPLDRERIASYPVEVEAVDGGFQPKSSTEILTIVVQDVNDNSPYFDRQKYDLVLDAKLSPSNDVLFQFLAMDADSEPSSHVEYSVAGGEAADLFQVDPINGYLRLAKAYPANSPAATVALKVRCSNPDSTHLFGEAILFVHFTLDEVAEPVKFANSSYVYALSKSADRIGLIGYLTTESQVSNCGYFVGASAVDQPIRIDARSGALWLTGAISDPLPVLDIVAKRSICHRETDFDISFVRLVRTENDFGPIFPRPAYNALLAENATVGSIAVTLNPLRPCHHVCKFIILAGNTDNAFAINGNGDLLVRKALDWEVLNRYELLIGALLLSTGQITATAVLSIQVEDVNDNSPVLHEANRVGYVAENDPAGTQIMVLLPYDLDSSMNQGPFFFALVNESTAKFHVDSKTGILSTAVPLDREQCGEHKLTVAITDNGNPPRTSLEEVRIFVQDINDEAPLEATLTLEVLTAESQSFPSITAPVYPLDFDQTGQYRCKPLRMDSNMAVDDHCFLTIRRLPKMSRSLAFRLSGNDGKHHDVTYDVLANFESVDRELTQNCVILHVSGITSDLLLSVLNPLRDAIENEGYSCHTLSVECVAGSCQALVAARNSRGRVTSATRTLSMVNEIWGKLPSSGKQLDRVAAGVCQLDSCQNGGICIEEVEMLGSYAHYRELDYILAFPKVKRSYHCMCRIGYVGRRCQHSVNQCTRNPCQNGGTCSEGGVCLCPDGFEGEYCERDVDECRKNRPCGNEGFCENTNGSYKCVCGRGFAGTHCEHPVDQCSGTRCLNGGTCLSRAEGHKCLCTFAYTGSNCEISSFGFNELSYVELGNLDRERNEISLEFASIRKNALLLYSAQKANFLAVDVSSGKVRLLYSTSAGERGVATIPKNVTNGMWHRLTLRQMAAQVSVTVSECDQEQCYLCEPQNSRCTATAMAGNSSPIGGDDSMFIGGVDSPHRIASAQGRLASPSFVGCLRSLRLNGLPLSARNMRSQFKLMDHCPRGDKPICEQSDICNPGGQCIDRWDRPVCLCKGNFVASSCRQAERSYHFDGGFVSYEVAGLVKLQRHFDDFPPDAFLMWPDDQLKSHQHSLPPRWLNIEFKTRQQDGVIFFASSGASFTLIDIVNGSVRYTSRTDDLRTVQMALADGPLVSDDQWHMVSLASYDSDQLVEFRIDEYGKDAKVFARLHDFFGVKLTSFSIGGTRNVLKVKGVRLSNFVGCIRRFILNGELQPWHAADLSSLLRVREVRRLRQSDHCGYGDAIGCSEPACAPPSKGSHFKKQAQENTGLAIALIFTVCLTFSALGTLWFFRRYNCCSIPRKKTVSIGVESRLSSLSALANGSLNMDKMKQLVRPSEYSSHAMTIPTPNRLNNVFTTLPVLAREPLSLDVMKYLSGNADAESNSPSETCTVHSGPHYDNPLMYNFCSSLPWRLSDAQTDRQRSLATSEELGCC</sequence>
<dbReference type="InterPro" id="IPR039808">
    <property type="entry name" value="Cadherin"/>
</dbReference>
<protein>
    <submittedName>
        <fullName evidence="21">Uncharacterized protein</fullName>
    </submittedName>
</protein>
<keyword evidence="11 14" id="KW-1015">Disulfide bond</keyword>
<evidence type="ECO:0000256" key="10">
    <source>
        <dbReference type="ARBA" id="ARBA00023136"/>
    </source>
</evidence>
<evidence type="ECO:0000256" key="4">
    <source>
        <dbReference type="ARBA" id="ARBA00022692"/>
    </source>
</evidence>
<keyword evidence="10 15" id="KW-0472">Membrane</keyword>
<dbReference type="InterPro" id="IPR000152">
    <property type="entry name" value="EGF-type_Asp/Asn_hydroxyl_site"/>
</dbReference>
<feature type="domain" description="EGF-like" evidence="18">
    <location>
        <begin position="3792"/>
        <end position="3825"/>
    </location>
</feature>
<dbReference type="FunFam" id="2.60.40.60:FF:000033">
    <property type="entry name" value="FAT atypical cadherin 1"/>
    <property type="match status" value="1"/>
</dbReference>
<feature type="domain" description="Cadherin" evidence="19">
    <location>
        <begin position="2518"/>
        <end position="2621"/>
    </location>
</feature>
<evidence type="ECO:0000256" key="5">
    <source>
        <dbReference type="ARBA" id="ARBA00022729"/>
    </source>
</evidence>
<evidence type="ECO:0000256" key="13">
    <source>
        <dbReference type="PROSITE-ProRule" id="PRU00043"/>
    </source>
</evidence>
<dbReference type="GO" id="GO:0016477">
    <property type="term" value="P:cell migration"/>
    <property type="evidence" value="ECO:0007669"/>
    <property type="project" value="TreeGrafter"/>
</dbReference>
<dbReference type="SMART" id="SM00282">
    <property type="entry name" value="LamG"/>
    <property type="match status" value="2"/>
</dbReference>
<dbReference type="InterPro" id="IPR001791">
    <property type="entry name" value="Laminin_G"/>
</dbReference>
<feature type="domain" description="EGF-like" evidence="18">
    <location>
        <begin position="3866"/>
        <end position="3902"/>
    </location>
</feature>
<evidence type="ECO:0000256" key="1">
    <source>
        <dbReference type="ARBA" id="ARBA00004162"/>
    </source>
</evidence>
<dbReference type="GO" id="GO:0000902">
    <property type="term" value="P:cell morphogenesis"/>
    <property type="evidence" value="ECO:0007669"/>
    <property type="project" value="TreeGrafter"/>
</dbReference>
<feature type="domain" description="Cadherin" evidence="19">
    <location>
        <begin position="2204"/>
        <end position="2310"/>
    </location>
</feature>
<evidence type="ECO:0000256" key="2">
    <source>
        <dbReference type="ARBA" id="ARBA00022475"/>
    </source>
</evidence>
<feature type="domain" description="Cadherin" evidence="19">
    <location>
        <begin position="2103"/>
        <end position="2203"/>
    </location>
</feature>